<dbReference type="GO" id="GO:0016740">
    <property type="term" value="F:transferase activity"/>
    <property type="evidence" value="ECO:0007669"/>
    <property type="project" value="UniProtKB-KW"/>
</dbReference>
<feature type="domain" description="Glycosyltransferase 2-like" evidence="1">
    <location>
        <begin position="16"/>
        <end position="175"/>
    </location>
</feature>
<evidence type="ECO:0000313" key="3">
    <source>
        <dbReference type="Proteomes" id="UP000034329"/>
    </source>
</evidence>
<reference evidence="2 3" key="1">
    <citation type="journal article" date="2015" name="Nature">
        <title>rRNA introns, odd ribosomes, and small enigmatic genomes across a large radiation of phyla.</title>
        <authorList>
            <person name="Brown C.T."/>
            <person name="Hug L.A."/>
            <person name="Thomas B.C."/>
            <person name="Sharon I."/>
            <person name="Castelle C.J."/>
            <person name="Singh A."/>
            <person name="Wilkins M.J."/>
            <person name="Williams K.H."/>
            <person name="Banfield J.F."/>
        </authorList>
    </citation>
    <scope>NUCLEOTIDE SEQUENCE [LARGE SCALE GENOMIC DNA]</scope>
</reference>
<sequence>MTKSKRTKTVKTPEVTVILTGYNEGKGLLRNLRKVKRILDSTRLKWEIILWDDKSGDDTARIFSEFAGRKKNIRFFQNEKNLGRGATVKNALKKARGRMVGYIDTDLELSPIYLPEFVFSLKDGSDMAIAKRIYAVGASNFLRAVLSRAYVFLVNRLLGINLSDTEAGFKFFKKAKIMPVVKKIKDNRWFFDTEIVVRSVWRGLKVTEIPVVYVYDPQKASSVNILTDTIIYFKKLLEFRKERPH</sequence>
<keyword evidence="2" id="KW-0808">Transferase</keyword>
<organism evidence="2 3">
    <name type="scientific">Candidatus Woesebacteria bacterium GW2011_GWB1_45_5</name>
    <dbReference type="NCBI Taxonomy" id="1618581"/>
    <lineage>
        <taxon>Bacteria</taxon>
        <taxon>Candidatus Woeseibacteriota</taxon>
    </lineage>
</organism>
<dbReference type="PANTHER" id="PTHR10859">
    <property type="entry name" value="GLYCOSYL TRANSFERASE"/>
    <property type="match status" value="1"/>
</dbReference>
<dbReference type="Pfam" id="PF00535">
    <property type="entry name" value="Glycos_transf_2"/>
    <property type="match status" value="1"/>
</dbReference>
<dbReference type="Proteomes" id="UP000034329">
    <property type="component" value="Unassembled WGS sequence"/>
</dbReference>
<dbReference type="EMBL" id="LCLA01000001">
    <property type="protein sequence ID" value="KKU10926.1"/>
    <property type="molecule type" value="Genomic_DNA"/>
</dbReference>
<dbReference type="InterPro" id="IPR029044">
    <property type="entry name" value="Nucleotide-diphossugar_trans"/>
</dbReference>
<accession>A0A0G1MRF3</accession>
<dbReference type="GO" id="GO:0006487">
    <property type="term" value="P:protein N-linked glycosylation"/>
    <property type="evidence" value="ECO:0007669"/>
    <property type="project" value="TreeGrafter"/>
</dbReference>
<dbReference type="SUPFAM" id="SSF53448">
    <property type="entry name" value="Nucleotide-diphospho-sugar transferases"/>
    <property type="match status" value="1"/>
</dbReference>
<dbReference type="InterPro" id="IPR001173">
    <property type="entry name" value="Glyco_trans_2-like"/>
</dbReference>
<proteinExistence type="predicted"/>
<dbReference type="AlphaFoldDB" id="A0A0G1MRF3"/>
<evidence type="ECO:0000259" key="1">
    <source>
        <dbReference type="Pfam" id="PF00535"/>
    </source>
</evidence>
<gene>
    <name evidence="2" type="ORF">UX13_C0001G0017</name>
</gene>
<dbReference type="PANTHER" id="PTHR10859:SF91">
    <property type="entry name" value="DOLICHYL-PHOSPHATE BETA-GLUCOSYLTRANSFERASE"/>
    <property type="match status" value="1"/>
</dbReference>
<comment type="caution">
    <text evidence="2">The sequence shown here is derived from an EMBL/GenBank/DDBJ whole genome shotgun (WGS) entry which is preliminary data.</text>
</comment>
<name>A0A0G1MRF3_9BACT</name>
<dbReference type="Gene3D" id="3.90.550.10">
    <property type="entry name" value="Spore Coat Polysaccharide Biosynthesis Protein SpsA, Chain A"/>
    <property type="match status" value="1"/>
</dbReference>
<protein>
    <submittedName>
        <fullName evidence="2">Glycosyl transferase family 2</fullName>
    </submittedName>
</protein>
<evidence type="ECO:0000313" key="2">
    <source>
        <dbReference type="EMBL" id="KKU10926.1"/>
    </source>
</evidence>